<feature type="transmembrane region" description="Helical" evidence="8">
    <location>
        <begin position="120"/>
        <end position="138"/>
    </location>
</feature>
<dbReference type="InterPro" id="IPR004761">
    <property type="entry name" value="Spore_GerAB"/>
</dbReference>
<dbReference type="AlphaFoldDB" id="A0AA35CHY6"/>
<evidence type="ECO:0000256" key="4">
    <source>
        <dbReference type="ARBA" id="ARBA00022544"/>
    </source>
</evidence>
<evidence type="ECO:0000313" key="9">
    <source>
        <dbReference type="EMBL" id="BDG59257.1"/>
    </source>
</evidence>
<feature type="transmembrane region" description="Helical" evidence="8">
    <location>
        <begin position="145"/>
        <end position="164"/>
    </location>
</feature>
<keyword evidence="3" id="KW-0813">Transport</keyword>
<evidence type="ECO:0000256" key="6">
    <source>
        <dbReference type="ARBA" id="ARBA00022989"/>
    </source>
</evidence>
<dbReference type="GO" id="GO:0009847">
    <property type="term" value="P:spore germination"/>
    <property type="evidence" value="ECO:0007669"/>
    <property type="project" value="InterPro"/>
</dbReference>
<sequence length="369" mass="38781">MYQEGHLGFRELALLGFTVLAGVVVLPHPALVAQQGITAGWAVALLSAVWAGILTLPIVSLMQDFPGRGLPEALQETFGLVPGLVANVALTLWLVLKTALGVRLVMETFAVAILPRTPPTAIGATVLAMAVYGAYLGLEPVARANVIVWPALTLSVLAVAAAVLPEAHTDWLFPLAGPGLSGLVAASLRDIGLWADLGLTGVYAYAARSPGHLRAAAMWALATSAIALAGTVALGTAVLGPEDAARHPFLFYRLARLVYLGRFFQRAEGLFVLFWIVGALVYMAISLHATASLASVTLALPYYRPLLFPLAVVAFSISLLPPDTITALRADLAVRTWAVGPVFGVPILAYGLRLLRRKGVPAHAPTGDD</sequence>
<gene>
    <name evidence="9" type="ORF">caldi_03470</name>
</gene>
<keyword evidence="4" id="KW-0309">Germination</keyword>
<evidence type="ECO:0000256" key="7">
    <source>
        <dbReference type="ARBA" id="ARBA00023136"/>
    </source>
</evidence>
<evidence type="ECO:0000313" key="10">
    <source>
        <dbReference type="Proteomes" id="UP001163687"/>
    </source>
</evidence>
<name>A0AA35CHY6_9FIRM</name>
<keyword evidence="7 8" id="KW-0472">Membrane</keyword>
<feature type="transmembrane region" description="Helical" evidence="8">
    <location>
        <begin position="332"/>
        <end position="352"/>
    </location>
</feature>
<dbReference type="EMBL" id="AP025628">
    <property type="protein sequence ID" value="BDG59257.1"/>
    <property type="molecule type" value="Genomic_DNA"/>
</dbReference>
<dbReference type="RefSeq" id="WP_264843379.1">
    <property type="nucleotide sequence ID" value="NZ_AP025628.1"/>
</dbReference>
<feature type="transmembrane region" description="Helical" evidence="8">
    <location>
        <begin position="218"/>
        <end position="240"/>
    </location>
</feature>
<dbReference type="PANTHER" id="PTHR34975:SF2">
    <property type="entry name" value="SPORE GERMINATION PROTEIN A2"/>
    <property type="match status" value="1"/>
</dbReference>
<dbReference type="Pfam" id="PF03845">
    <property type="entry name" value="Spore_permease"/>
    <property type="match status" value="1"/>
</dbReference>
<reference evidence="9" key="1">
    <citation type="submission" date="2022-03" db="EMBL/GenBank/DDBJ databases">
        <title>Complete genome sequence of Caldinitratiruptor microaerophilus.</title>
        <authorList>
            <person name="Mukaiyama R."/>
            <person name="Nishiyama T."/>
            <person name="Ueda K."/>
        </authorList>
    </citation>
    <scope>NUCLEOTIDE SEQUENCE</scope>
    <source>
        <strain evidence="9">JCM 16183</strain>
    </source>
</reference>
<organism evidence="9 10">
    <name type="scientific">Caldinitratiruptor microaerophilus</name>
    <dbReference type="NCBI Taxonomy" id="671077"/>
    <lineage>
        <taxon>Bacteria</taxon>
        <taxon>Bacillati</taxon>
        <taxon>Bacillota</taxon>
        <taxon>Clostridia</taxon>
        <taxon>Eubacteriales</taxon>
        <taxon>Symbiobacteriaceae</taxon>
        <taxon>Caldinitratiruptor</taxon>
    </lineage>
</organism>
<evidence type="ECO:0000256" key="1">
    <source>
        <dbReference type="ARBA" id="ARBA00004141"/>
    </source>
</evidence>
<evidence type="ECO:0000256" key="2">
    <source>
        <dbReference type="ARBA" id="ARBA00007998"/>
    </source>
</evidence>
<accession>A0AA35CHY6</accession>
<proteinExistence type="inferred from homology"/>
<keyword evidence="10" id="KW-1185">Reference proteome</keyword>
<keyword evidence="6 8" id="KW-1133">Transmembrane helix</keyword>
<feature type="transmembrane region" description="Helical" evidence="8">
    <location>
        <begin position="80"/>
        <end position="100"/>
    </location>
</feature>
<comment type="similarity">
    <text evidence="2">Belongs to the amino acid-polyamine-organocation (APC) superfamily. Spore germination protein (SGP) (TC 2.A.3.9) family.</text>
</comment>
<keyword evidence="5 8" id="KW-0812">Transmembrane</keyword>
<dbReference type="GO" id="GO:0016020">
    <property type="term" value="C:membrane"/>
    <property type="evidence" value="ECO:0007669"/>
    <property type="project" value="UniProtKB-SubCell"/>
</dbReference>
<evidence type="ECO:0000256" key="5">
    <source>
        <dbReference type="ARBA" id="ARBA00022692"/>
    </source>
</evidence>
<feature type="transmembrane region" description="Helical" evidence="8">
    <location>
        <begin position="39"/>
        <end position="59"/>
    </location>
</feature>
<feature type="transmembrane region" description="Helical" evidence="8">
    <location>
        <begin position="12"/>
        <end position="33"/>
    </location>
</feature>
<dbReference type="Proteomes" id="UP001163687">
    <property type="component" value="Chromosome"/>
</dbReference>
<evidence type="ECO:0000256" key="8">
    <source>
        <dbReference type="SAM" id="Phobius"/>
    </source>
</evidence>
<feature type="transmembrane region" description="Helical" evidence="8">
    <location>
        <begin position="270"/>
        <end position="290"/>
    </location>
</feature>
<feature type="transmembrane region" description="Helical" evidence="8">
    <location>
        <begin position="302"/>
        <end position="320"/>
    </location>
</feature>
<protein>
    <submittedName>
        <fullName evidence="9">Germination protein</fullName>
    </submittedName>
</protein>
<evidence type="ECO:0000256" key="3">
    <source>
        <dbReference type="ARBA" id="ARBA00022448"/>
    </source>
</evidence>
<dbReference type="KEGG" id="cmic:caldi_03470"/>
<dbReference type="PANTHER" id="PTHR34975">
    <property type="entry name" value="SPORE GERMINATION PROTEIN A2"/>
    <property type="match status" value="1"/>
</dbReference>
<comment type="subcellular location">
    <subcellularLocation>
        <location evidence="1">Membrane</location>
        <topology evidence="1">Multi-pass membrane protein</topology>
    </subcellularLocation>
</comment>